<evidence type="ECO:0000313" key="7">
    <source>
        <dbReference type="Proteomes" id="UP000563906"/>
    </source>
</evidence>
<feature type="transmembrane region" description="Helical" evidence="5">
    <location>
        <begin position="40"/>
        <end position="59"/>
    </location>
</feature>
<evidence type="ECO:0000256" key="1">
    <source>
        <dbReference type="ARBA" id="ARBA00004141"/>
    </source>
</evidence>
<evidence type="ECO:0000256" key="2">
    <source>
        <dbReference type="ARBA" id="ARBA00022692"/>
    </source>
</evidence>
<evidence type="ECO:0000256" key="4">
    <source>
        <dbReference type="ARBA" id="ARBA00023136"/>
    </source>
</evidence>
<reference evidence="6 7" key="1">
    <citation type="submission" date="2020-07" db="EMBL/GenBank/DDBJ databases">
        <title>Bacterium isolated from marine sediment.</title>
        <authorList>
            <person name="Shang D."/>
            <person name="Du Z.-J."/>
        </authorList>
    </citation>
    <scope>NUCLEOTIDE SEQUENCE [LARGE SCALE GENOMIC DNA]</scope>
    <source>
        <strain evidence="6 7">S7007</strain>
    </source>
</reference>
<protein>
    <submittedName>
        <fullName evidence="6">UbiA family prenyltransferase</fullName>
    </submittedName>
</protein>
<dbReference type="GO" id="GO:0016020">
    <property type="term" value="C:membrane"/>
    <property type="evidence" value="ECO:0007669"/>
    <property type="project" value="UniProtKB-SubCell"/>
</dbReference>
<dbReference type="InterPro" id="IPR000537">
    <property type="entry name" value="UbiA_prenyltransferase"/>
</dbReference>
<sequence length="297" mass="34821">MFAVFFNIIKWKRLLYFSFVLFLFKYCFLHGYGFKTALSFFDLSLLTLSFSSLFASGHLINYSYRKHIKKVFSVKNSKIAAYTLMATGLCFGILLSFKINKPYYSLIFVFLAFIEYMYSFSFFKKNFFNNLFKSFLIPFALICLLWFDSPINLNSSQWDLFFQLELTVIIYAIISFLSNLAKDLLMDVKNIDEDNFKKHETIPILLGRKRAKNITLLSLVFLCVIVFTVALIFSHNKYIFYTIIFLGTVPELYLIYRLLNSSSSKDYESLYKIANIIYLIGVLSVPIIAYYFKYVIG</sequence>
<keyword evidence="7" id="KW-1185">Reference proteome</keyword>
<feature type="transmembrane region" description="Helical" evidence="5">
    <location>
        <begin position="130"/>
        <end position="148"/>
    </location>
</feature>
<keyword evidence="2 5" id="KW-0812">Transmembrane</keyword>
<dbReference type="AlphaFoldDB" id="A0A839AL46"/>
<evidence type="ECO:0000313" key="6">
    <source>
        <dbReference type="EMBL" id="MBA6155106.1"/>
    </source>
</evidence>
<accession>A0A839AL46</accession>
<dbReference type="Pfam" id="PF01040">
    <property type="entry name" value="UbiA"/>
    <property type="match status" value="1"/>
</dbReference>
<evidence type="ECO:0000256" key="5">
    <source>
        <dbReference type="SAM" id="Phobius"/>
    </source>
</evidence>
<feature type="transmembrane region" description="Helical" evidence="5">
    <location>
        <begin position="14"/>
        <end position="34"/>
    </location>
</feature>
<organism evidence="6 7">
    <name type="scientific">Tenacibaculum pelagium</name>
    <dbReference type="NCBI Taxonomy" id="2759527"/>
    <lineage>
        <taxon>Bacteria</taxon>
        <taxon>Pseudomonadati</taxon>
        <taxon>Bacteroidota</taxon>
        <taxon>Flavobacteriia</taxon>
        <taxon>Flavobacteriales</taxon>
        <taxon>Flavobacteriaceae</taxon>
        <taxon>Tenacibaculum</taxon>
    </lineage>
</organism>
<keyword evidence="3 5" id="KW-1133">Transmembrane helix</keyword>
<feature type="transmembrane region" description="Helical" evidence="5">
    <location>
        <begin position="239"/>
        <end position="259"/>
    </location>
</feature>
<dbReference type="GO" id="GO:0016765">
    <property type="term" value="F:transferase activity, transferring alkyl or aryl (other than methyl) groups"/>
    <property type="evidence" value="ECO:0007669"/>
    <property type="project" value="InterPro"/>
</dbReference>
<feature type="transmembrane region" description="Helical" evidence="5">
    <location>
        <begin position="271"/>
        <end position="292"/>
    </location>
</feature>
<comment type="caution">
    <text evidence="6">The sequence shown here is derived from an EMBL/GenBank/DDBJ whole genome shotgun (WGS) entry which is preliminary data.</text>
</comment>
<keyword evidence="4 5" id="KW-0472">Membrane</keyword>
<feature type="transmembrane region" description="Helical" evidence="5">
    <location>
        <begin position="160"/>
        <end position="181"/>
    </location>
</feature>
<feature type="transmembrane region" description="Helical" evidence="5">
    <location>
        <begin position="79"/>
        <end position="97"/>
    </location>
</feature>
<proteinExistence type="predicted"/>
<evidence type="ECO:0000256" key="3">
    <source>
        <dbReference type="ARBA" id="ARBA00022989"/>
    </source>
</evidence>
<dbReference type="EMBL" id="JACGLS010000001">
    <property type="protein sequence ID" value="MBA6155106.1"/>
    <property type="molecule type" value="Genomic_DNA"/>
</dbReference>
<feature type="transmembrane region" description="Helical" evidence="5">
    <location>
        <begin position="103"/>
        <end position="123"/>
    </location>
</feature>
<feature type="transmembrane region" description="Helical" evidence="5">
    <location>
        <begin position="214"/>
        <end position="233"/>
    </location>
</feature>
<comment type="subcellular location">
    <subcellularLocation>
        <location evidence="1">Membrane</location>
        <topology evidence="1">Multi-pass membrane protein</topology>
    </subcellularLocation>
</comment>
<dbReference type="Proteomes" id="UP000563906">
    <property type="component" value="Unassembled WGS sequence"/>
</dbReference>
<gene>
    <name evidence="6" type="ORF">H3Z83_01010</name>
</gene>
<keyword evidence="6" id="KW-0808">Transferase</keyword>
<name>A0A839AL46_9FLAO</name>
<dbReference type="RefSeq" id="WP_182123620.1">
    <property type="nucleotide sequence ID" value="NZ_JACGLS010000001.1"/>
</dbReference>